<proteinExistence type="predicted"/>
<feature type="region of interest" description="Disordered" evidence="1">
    <location>
        <begin position="1"/>
        <end position="42"/>
    </location>
</feature>
<evidence type="ECO:0000256" key="1">
    <source>
        <dbReference type="SAM" id="MobiDB-lite"/>
    </source>
</evidence>
<evidence type="ECO:0000313" key="3">
    <source>
        <dbReference type="Proteomes" id="UP000003779"/>
    </source>
</evidence>
<reference evidence="3" key="2">
    <citation type="submission" date="2012-08" db="EMBL/GenBank/DDBJ databases">
        <title>Whole-genome sequence of Nocardiopsis alba strain ATCC BAA-2165 associated with honeybees.</title>
        <authorList>
            <person name="Qiao J."/>
            <person name="Chen L."/>
            <person name="Li Y."/>
            <person name="Wang J."/>
            <person name="Zhang W."/>
            <person name="Chen S."/>
        </authorList>
    </citation>
    <scope>NUCLEOTIDE SEQUENCE [LARGE SCALE GENOMIC DNA]</scope>
    <source>
        <strain evidence="3">ATCC BAA-2165 / BE74</strain>
    </source>
</reference>
<dbReference type="KEGG" id="nal:B005_1830"/>
<accession>J7LH95</accession>
<dbReference type="HOGENOM" id="CLU_3254756_0_0_11"/>
<sequence length="42" mass="4655">MCLHRGAGRTEPLIVNRRPLADRSSRVRPLPPLDATPAVHEV</sequence>
<evidence type="ECO:0000313" key="2">
    <source>
        <dbReference type="EMBL" id="AFR10279.1"/>
    </source>
</evidence>
<dbReference type="AlphaFoldDB" id="J7LH95"/>
<gene>
    <name evidence="2" type="ordered locus">B005_1830</name>
</gene>
<dbReference type="Proteomes" id="UP000003779">
    <property type="component" value="Chromosome"/>
</dbReference>
<protein>
    <submittedName>
        <fullName evidence="2">Uncharacterized protein</fullName>
    </submittedName>
</protein>
<dbReference type="EMBL" id="CP003788">
    <property type="protein sequence ID" value="AFR10279.1"/>
    <property type="molecule type" value="Genomic_DNA"/>
</dbReference>
<organism evidence="2 3">
    <name type="scientific">Nocardiopsis alba (strain ATCC BAA-2165 / BE74)</name>
    <dbReference type="NCBI Taxonomy" id="1205910"/>
    <lineage>
        <taxon>Bacteria</taxon>
        <taxon>Bacillati</taxon>
        <taxon>Actinomycetota</taxon>
        <taxon>Actinomycetes</taxon>
        <taxon>Streptosporangiales</taxon>
        <taxon>Nocardiopsidaceae</taxon>
        <taxon>Nocardiopsis</taxon>
    </lineage>
</organism>
<name>J7LH95_NOCAA</name>
<reference evidence="2 3" key="1">
    <citation type="journal article" date="2012" name="J. Bacteriol.">
        <title>Whole-Genome Sequence of Nocardiopsis alba Strain ATCC BAA-2165, Associated with Honeybees.</title>
        <authorList>
            <person name="Qiao J."/>
            <person name="Chen L."/>
            <person name="Li Y."/>
            <person name="Wang J."/>
            <person name="Zhang W."/>
            <person name="Chen S."/>
        </authorList>
    </citation>
    <scope>NUCLEOTIDE SEQUENCE [LARGE SCALE GENOMIC DNA]</scope>
    <source>
        <strain evidence="3">ATCC BAA-2165 / BE74</strain>
    </source>
</reference>
<dbReference type="STRING" id="1205910.B005_1830"/>